<name>A0A1G6IUH3_9ACTN</name>
<reference evidence="3 4" key="1">
    <citation type="submission" date="2016-10" db="EMBL/GenBank/DDBJ databases">
        <authorList>
            <person name="de Groot N.N."/>
        </authorList>
    </citation>
    <scope>NUCLEOTIDE SEQUENCE [LARGE SCALE GENOMIC DNA]</scope>
    <source>
        <strain evidence="3 4">CGMCC 4.6858</strain>
    </source>
</reference>
<dbReference type="InterPro" id="IPR021385">
    <property type="entry name" value="DUF3017"/>
</dbReference>
<dbReference type="EMBL" id="FMZM01000001">
    <property type="protein sequence ID" value="SDC10157.1"/>
    <property type="molecule type" value="Genomic_DNA"/>
</dbReference>
<dbReference type="RefSeq" id="WP_090850018.1">
    <property type="nucleotide sequence ID" value="NZ_FMZM01000001.1"/>
</dbReference>
<evidence type="ECO:0000313" key="4">
    <source>
        <dbReference type="Proteomes" id="UP000199034"/>
    </source>
</evidence>
<dbReference type="OrthoDB" id="3790201at2"/>
<feature type="region of interest" description="Disordered" evidence="1">
    <location>
        <begin position="1"/>
        <end position="49"/>
    </location>
</feature>
<organism evidence="3 4">
    <name type="scientific">Nocardioides lianchengensis</name>
    <dbReference type="NCBI Taxonomy" id="1045774"/>
    <lineage>
        <taxon>Bacteria</taxon>
        <taxon>Bacillati</taxon>
        <taxon>Actinomycetota</taxon>
        <taxon>Actinomycetes</taxon>
        <taxon>Propionibacteriales</taxon>
        <taxon>Nocardioidaceae</taxon>
        <taxon>Nocardioides</taxon>
    </lineage>
</organism>
<keyword evidence="4" id="KW-1185">Reference proteome</keyword>
<gene>
    <name evidence="3" type="ORF">SAMN05421872_101285</name>
</gene>
<evidence type="ECO:0000256" key="1">
    <source>
        <dbReference type="SAM" id="MobiDB-lite"/>
    </source>
</evidence>
<keyword evidence="2" id="KW-1133">Transmembrane helix</keyword>
<evidence type="ECO:0000313" key="3">
    <source>
        <dbReference type="EMBL" id="SDC10157.1"/>
    </source>
</evidence>
<keyword evidence="2" id="KW-0472">Membrane</keyword>
<evidence type="ECO:0008006" key="5">
    <source>
        <dbReference type="Google" id="ProtNLM"/>
    </source>
</evidence>
<dbReference type="STRING" id="1045774.SAMN05421872_101285"/>
<feature type="transmembrane region" description="Helical" evidence="2">
    <location>
        <begin position="81"/>
        <end position="99"/>
    </location>
</feature>
<proteinExistence type="predicted"/>
<sequence length="139" mass="14474">MSDPGVPPSEQPEETPVPTPDEVAAELAAAEAGDGVGPDESGEPDDTRRYPSTIGGAFYLLVLLATGVGLGIVWSGNWRLGVQWMAGALIVAAAVRLVLPRRDAGMLAVRHRLFDCVLLGGVGVALIFLAQTIPDQPGF</sequence>
<dbReference type="Pfam" id="PF11222">
    <property type="entry name" value="DUF3017"/>
    <property type="match status" value="1"/>
</dbReference>
<accession>A0A1G6IUH3</accession>
<evidence type="ECO:0000256" key="2">
    <source>
        <dbReference type="SAM" id="Phobius"/>
    </source>
</evidence>
<feature type="compositionally biased region" description="Pro residues" evidence="1">
    <location>
        <begin position="1"/>
        <end position="19"/>
    </location>
</feature>
<feature type="transmembrane region" description="Helical" evidence="2">
    <location>
        <begin position="111"/>
        <end position="133"/>
    </location>
</feature>
<feature type="compositionally biased region" description="Low complexity" evidence="1">
    <location>
        <begin position="20"/>
        <end position="33"/>
    </location>
</feature>
<protein>
    <recommendedName>
        <fullName evidence="5">DUF3017 domain-containing protein</fullName>
    </recommendedName>
</protein>
<dbReference type="AlphaFoldDB" id="A0A1G6IUH3"/>
<feature type="transmembrane region" description="Helical" evidence="2">
    <location>
        <begin position="57"/>
        <end position="75"/>
    </location>
</feature>
<keyword evidence="2" id="KW-0812">Transmembrane</keyword>
<dbReference type="Proteomes" id="UP000199034">
    <property type="component" value="Unassembled WGS sequence"/>
</dbReference>